<dbReference type="InterPro" id="IPR004146">
    <property type="entry name" value="DC1"/>
</dbReference>
<dbReference type="InterPro" id="IPR053192">
    <property type="entry name" value="Vacuole_Formation_Reg"/>
</dbReference>
<dbReference type="AlphaFoldDB" id="A0A8X7Y4A4"/>
<dbReference type="PROSITE" id="PS50081">
    <property type="entry name" value="ZF_DAG_PE_2"/>
    <property type="match status" value="1"/>
</dbReference>
<sequence length="693" mass="79994">MEVEHFSHPDHPLILINQILGYSCELVICSGCEGPIWGPCYSCTSCYFFLHKKCAELPREIKRRIHPRHPLHLLAKTPYEGGYECDRCHKTFKSFVYHCSFCMFDLDIKCAFQPGFLEVDSQAHQFAHKDHPLILNEEQEYHGEGVVCSVCKEPMSGPSYRCISCNFFLHKKCAELPLEIKRHIHPEHPLRLLPNHDTMCDFCNETCYESFVYCCFVCEFNLHIKCAFPPCIDAADQNQRHQFRRLLISPSLKSISFTCNACGTDVDDSPFVCPMCQLLVHEECISLPRNIKTALHHHPRIIHTYHPQQCIESINNYCGICRREVDTEYGVYYCPDCDFVSHVNCSREFGDYATETAGQSVTDDQFMEPSFRVVREIKHGDERIIEEIEHFSHQHNLILNDKVDDDLKCDGCMLPISTPFYSCASCNFFLDKTCIELPRQKKWQYHENQLILSYNQHDLFSCDVCKQDFCGLRYTCDVCGLWIDIRCFKSLKDSFKHGGHDEHLLNLPADRKNILRCNIGGRGVPPSLADDGENIPHCSGCCVSEESKVLLKCAVCDFKLGMKCATLPYKARHKYHDHPLFLTYINENDYPCCIICEQDRDPKLWFYRCEECDFDVHPECFLGKYPYVKPGGVRTYPAHPHPLALVVKTEDYILQACDSCGEPCDDLALECTDPNCSFIVHWKRRQCLKSLKG</sequence>
<name>A0A8X7Y4A4_POPTO</name>
<evidence type="ECO:0000259" key="5">
    <source>
        <dbReference type="PROSITE" id="PS50081"/>
    </source>
</evidence>
<keyword evidence="4" id="KW-0862">Zinc</keyword>
<dbReference type="EMBL" id="JAAWWB010000032">
    <property type="protein sequence ID" value="KAG6743789.1"/>
    <property type="molecule type" value="Genomic_DNA"/>
</dbReference>
<dbReference type="SMART" id="SM00249">
    <property type="entry name" value="PHD"/>
    <property type="match status" value="3"/>
</dbReference>
<comment type="caution">
    <text evidence="6">The sequence shown here is derived from an EMBL/GenBank/DDBJ whole genome shotgun (WGS) entry which is preliminary data.</text>
</comment>
<keyword evidence="7" id="KW-1185">Reference proteome</keyword>
<keyword evidence="1" id="KW-0479">Metal-binding</keyword>
<dbReference type="PANTHER" id="PTHR32410:SF211">
    <property type="entry name" value="CYSTEINE_HISTIDINE-RICH C1 DOMAIN FAMILY PROTEIN"/>
    <property type="match status" value="1"/>
</dbReference>
<feature type="domain" description="Phorbol-ester/DAG-type" evidence="5">
    <location>
        <begin position="123"/>
        <end position="181"/>
    </location>
</feature>
<evidence type="ECO:0000256" key="3">
    <source>
        <dbReference type="ARBA" id="ARBA00022771"/>
    </source>
</evidence>
<dbReference type="OrthoDB" id="938199at2759"/>
<evidence type="ECO:0000256" key="1">
    <source>
        <dbReference type="ARBA" id="ARBA00022723"/>
    </source>
</evidence>
<dbReference type="PANTHER" id="PTHR32410">
    <property type="entry name" value="CYSTEINE/HISTIDINE-RICH C1 DOMAIN FAMILY PROTEIN"/>
    <property type="match status" value="1"/>
</dbReference>
<accession>A0A8X7Y4A4</accession>
<evidence type="ECO:0000256" key="2">
    <source>
        <dbReference type="ARBA" id="ARBA00022737"/>
    </source>
</evidence>
<protein>
    <recommendedName>
        <fullName evidence="5">Phorbol-ester/DAG-type domain-containing protein</fullName>
    </recommendedName>
</protein>
<evidence type="ECO:0000313" key="6">
    <source>
        <dbReference type="EMBL" id="KAG6743789.1"/>
    </source>
</evidence>
<dbReference type="Pfam" id="PF03107">
    <property type="entry name" value="C1_2"/>
    <property type="match status" value="7"/>
</dbReference>
<dbReference type="GO" id="GO:0008270">
    <property type="term" value="F:zinc ion binding"/>
    <property type="evidence" value="ECO:0007669"/>
    <property type="project" value="UniProtKB-KW"/>
</dbReference>
<dbReference type="SMART" id="SM00109">
    <property type="entry name" value="C1"/>
    <property type="match status" value="6"/>
</dbReference>
<dbReference type="InterPro" id="IPR001965">
    <property type="entry name" value="Znf_PHD"/>
</dbReference>
<evidence type="ECO:0000256" key="4">
    <source>
        <dbReference type="ARBA" id="ARBA00022833"/>
    </source>
</evidence>
<evidence type="ECO:0000313" key="7">
    <source>
        <dbReference type="Proteomes" id="UP000886885"/>
    </source>
</evidence>
<gene>
    <name evidence="6" type="ORF">POTOM_052491</name>
</gene>
<keyword evidence="2" id="KW-0677">Repeat</keyword>
<keyword evidence="3" id="KW-0863">Zinc-finger</keyword>
<dbReference type="InterPro" id="IPR002219">
    <property type="entry name" value="PKC_DAG/PE"/>
</dbReference>
<organism evidence="6 7">
    <name type="scientific">Populus tomentosa</name>
    <name type="common">Chinese white poplar</name>
    <dbReference type="NCBI Taxonomy" id="118781"/>
    <lineage>
        <taxon>Eukaryota</taxon>
        <taxon>Viridiplantae</taxon>
        <taxon>Streptophyta</taxon>
        <taxon>Embryophyta</taxon>
        <taxon>Tracheophyta</taxon>
        <taxon>Spermatophyta</taxon>
        <taxon>Magnoliopsida</taxon>
        <taxon>eudicotyledons</taxon>
        <taxon>Gunneridae</taxon>
        <taxon>Pentapetalae</taxon>
        <taxon>rosids</taxon>
        <taxon>fabids</taxon>
        <taxon>Malpighiales</taxon>
        <taxon>Salicaceae</taxon>
        <taxon>Saliceae</taxon>
        <taxon>Populus</taxon>
    </lineage>
</organism>
<proteinExistence type="predicted"/>
<reference evidence="6" key="1">
    <citation type="journal article" date="2020" name="bioRxiv">
        <title>Hybrid origin of Populus tomentosa Carr. identified through genome sequencing and phylogenomic analysis.</title>
        <authorList>
            <person name="An X."/>
            <person name="Gao K."/>
            <person name="Chen Z."/>
            <person name="Li J."/>
            <person name="Yang X."/>
            <person name="Yang X."/>
            <person name="Zhou J."/>
            <person name="Guo T."/>
            <person name="Zhao T."/>
            <person name="Huang S."/>
            <person name="Miao D."/>
            <person name="Khan W.U."/>
            <person name="Rao P."/>
            <person name="Ye M."/>
            <person name="Lei B."/>
            <person name="Liao W."/>
            <person name="Wang J."/>
            <person name="Ji L."/>
            <person name="Li Y."/>
            <person name="Guo B."/>
            <person name="Mustafa N.S."/>
            <person name="Li S."/>
            <person name="Yun Q."/>
            <person name="Keller S.R."/>
            <person name="Mao J."/>
            <person name="Zhang R."/>
            <person name="Strauss S.H."/>
        </authorList>
    </citation>
    <scope>NUCLEOTIDE SEQUENCE</scope>
    <source>
        <strain evidence="6">GM15</strain>
        <tissue evidence="6">Leaf</tissue>
    </source>
</reference>
<dbReference type="Proteomes" id="UP000886885">
    <property type="component" value="Chromosome 16D"/>
</dbReference>